<name>A0ABW9BGC3_9BURK</name>
<comment type="caution">
    <text evidence="2">The sequence shown here is derived from an EMBL/GenBank/DDBJ whole genome shotgun (WGS) entry which is preliminary data.</text>
</comment>
<organism evidence="2 3">
    <name type="scientific">Paraburkholderia phytofirmans</name>
    <dbReference type="NCBI Taxonomy" id="261302"/>
    <lineage>
        <taxon>Bacteria</taxon>
        <taxon>Pseudomonadati</taxon>
        <taxon>Pseudomonadota</taxon>
        <taxon>Betaproteobacteria</taxon>
        <taxon>Burkholderiales</taxon>
        <taxon>Burkholderiaceae</taxon>
        <taxon>Paraburkholderia</taxon>
    </lineage>
</organism>
<sequence length="156" mass="17068">MADPYLGLVSFQEAMSAGIIAPRQAKFDQGVLLFIDTPDENTRLTYALVEGGIVKAIVVFVPAEPYGGEARFSVGYAVADAFRGRGIATELLTRSINDLRQNLNMRTFWLEAIVDEANIASRRVCEKVLTTETEAINEAISGRPSLNYLARVTAPK</sequence>
<feature type="domain" description="N-acetyltransferase" evidence="1">
    <location>
        <begin position="59"/>
        <end position="128"/>
    </location>
</feature>
<dbReference type="Pfam" id="PF13302">
    <property type="entry name" value="Acetyltransf_3"/>
    <property type="match status" value="1"/>
</dbReference>
<dbReference type="SUPFAM" id="SSF55729">
    <property type="entry name" value="Acyl-CoA N-acyltransferases (Nat)"/>
    <property type="match status" value="1"/>
</dbReference>
<dbReference type="InterPro" id="IPR016181">
    <property type="entry name" value="Acyl_CoA_acyltransferase"/>
</dbReference>
<keyword evidence="3" id="KW-1185">Reference proteome</keyword>
<dbReference type="CDD" id="cd04301">
    <property type="entry name" value="NAT_SF"/>
    <property type="match status" value="1"/>
</dbReference>
<dbReference type="InterPro" id="IPR000182">
    <property type="entry name" value="GNAT_dom"/>
</dbReference>
<evidence type="ECO:0000313" key="2">
    <source>
        <dbReference type="EMBL" id="MFM0239674.1"/>
    </source>
</evidence>
<dbReference type="EMBL" id="JAQQDR010000005">
    <property type="protein sequence ID" value="MFM0239674.1"/>
    <property type="molecule type" value="Genomic_DNA"/>
</dbReference>
<evidence type="ECO:0000259" key="1">
    <source>
        <dbReference type="Pfam" id="PF13302"/>
    </source>
</evidence>
<gene>
    <name evidence="2" type="ORF">PQR03_16210</name>
</gene>
<dbReference type="RefSeq" id="WP_408263477.1">
    <property type="nucleotide sequence ID" value="NZ_JAQQCK010000012.1"/>
</dbReference>
<dbReference type="Proteomes" id="UP001629274">
    <property type="component" value="Unassembled WGS sequence"/>
</dbReference>
<reference evidence="2 3" key="1">
    <citation type="journal article" date="2024" name="Chem. Sci.">
        <title>Discovery of megapolipeptins by genome mining of a Burkholderiales bacteria collection.</title>
        <authorList>
            <person name="Paulo B.S."/>
            <person name="Recchia M.J.J."/>
            <person name="Lee S."/>
            <person name="Fergusson C.H."/>
            <person name="Romanowski S.B."/>
            <person name="Hernandez A."/>
            <person name="Krull N."/>
            <person name="Liu D.Y."/>
            <person name="Cavanagh H."/>
            <person name="Bos A."/>
            <person name="Gray C.A."/>
            <person name="Murphy B.T."/>
            <person name="Linington R.G."/>
            <person name="Eustaquio A.S."/>
        </authorList>
    </citation>
    <scope>NUCLEOTIDE SEQUENCE [LARGE SCALE GENOMIC DNA]</scope>
    <source>
        <strain evidence="2 3">RL17-351-BIE-A</strain>
    </source>
</reference>
<evidence type="ECO:0000313" key="3">
    <source>
        <dbReference type="Proteomes" id="UP001629274"/>
    </source>
</evidence>
<protein>
    <submittedName>
        <fullName evidence="2">GNAT family N-acetyltransferase</fullName>
    </submittedName>
</protein>
<proteinExistence type="predicted"/>
<accession>A0ABW9BGC3</accession>
<dbReference type="Gene3D" id="3.40.630.30">
    <property type="match status" value="1"/>
</dbReference>